<dbReference type="EMBL" id="VSSQ01035919">
    <property type="protein sequence ID" value="MPM88269.1"/>
    <property type="molecule type" value="Genomic_DNA"/>
</dbReference>
<organism evidence="1">
    <name type="scientific">bioreactor metagenome</name>
    <dbReference type="NCBI Taxonomy" id="1076179"/>
    <lineage>
        <taxon>unclassified sequences</taxon>
        <taxon>metagenomes</taxon>
        <taxon>ecological metagenomes</taxon>
    </lineage>
</organism>
<sequence>MRDTWRFLYRNRLEARHWAVLEQDRIMMEQMEADANERENLYQHDIGLVRLRRHLRRQAQEQIDEGIAS</sequence>
<evidence type="ECO:0000313" key="1">
    <source>
        <dbReference type="EMBL" id="MPM88269.1"/>
    </source>
</evidence>
<reference evidence="1" key="1">
    <citation type="submission" date="2019-08" db="EMBL/GenBank/DDBJ databases">
        <authorList>
            <person name="Kucharzyk K."/>
            <person name="Murdoch R.W."/>
            <person name="Higgins S."/>
            <person name="Loffler F."/>
        </authorList>
    </citation>
    <scope>NUCLEOTIDE SEQUENCE</scope>
</reference>
<gene>
    <name evidence="1" type="ORF">SDC9_135371</name>
</gene>
<name>A0A645DG64_9ZZZZ</name>
<accession>A0A645DG64</accession>
<proteinExistence type="predicted"/>
<comment type="caution">
    <text evidence="1">The sequence shown here is derived from an EMBL/GenBank/DDBJ whole genome shotgun (WGS) entry which is preliminary data.</text>
</comment>
<evidence type="ECO:0008006" key="2">
    <source>
        <dbReference type="Google" id="ProtNLM"/>
    </source>
</evidence>
<dbReference type="SUPFAM" id="SSF55961">
    <property type="entry name" value="Bet v1-like"/>
    <property type="match status" value="1"/>
</dbReference>
<dbReference type="AlphaFoldDB" id="A0A645DG64"/>
<protein>
    <recommendedName>
        <fullName evidence="2">3-phenylpropionate/cinnamic acid dioxygenase subunit alpha</fullName>
    </recommendedName>
</protein>
<dbReference type="Gene3D" id="3.90.380.10">
    <property type="entry name" value="Naphthalene 1,2-dioxygenase Alpha Subunit, Chain A, domain 1"/>
    <property type="match status" value="1"/>
</dbReference>